<reference evidence="5" key="1">
    <citation type="journal article" date="2020" name="Microb. Genom.">
        <title>Genetic diversity of clinical and environmental Mucorales isolates obtained from an investigation of mucormycosis cases among solid organ transplant recipients.</title>
        <authorList>
            <person name="Nguyen M.H."/>
            <person name="Kaul D."/>
            <person name="Muto C."/>
            <person name="Cheng S.J."/>
            <person name="Richter R.A."/>
            <person name="Bruno V.M."/>
            <person name="Liu G."/>
            <person name="Beyhan S."/>
            <person name="Sundermann A.J."/>
            <person name="Mounaud S."/>
            <person name="Pasculle A.W."/>
            <person name="Nierman W.C."/>
            <person name="Driscoll E."/>
            <person name="Cumbie R."/>
            <person name="Clancy C.J."/>
            <person name="Dupont C.L."/>
        </authorList>
    </citation>
    <scope>NUCLEOTIDE SEQUENCE</scope>
    <source>
        <strain evidence="5">GL11</strain>
    </source>
</reference>
<dbReference type="InterPro" id="IPR011993">
    <property type="entry name" value="PH-like_dom_sf"/>
</dbReference>
<feature type="domain" description="RanBD1" evidence="4">
    <location>
        <begin position="284"/>
        <end position="414"/>
    </location>
</feature>
<dbReference type="PANTHER" id="PTHR23138:SF142">
    <property type="entry name" value="RAN-BINDING PROTEIN 3B-RELATED"/>
    <property type="match status" value="1"/>
</dbReference>
<evidence type="ECO:0000256" key="3">
    <source>
        <dbReference type="SAM" id="MobiDB-lite"/>
    </source>
</evidence>
<dbReference type="SUPFAM" id="SSF50729">
    <property type="entry name" value="PH domain-like"/>
    <property type="match status" value="1"/>
</dbReference>
<sequence>MSSPPDSLNDFEDSASNKKRGRAHSVEPTAIEVEHENNETEEILPDVSASKKTKRDEEDNNSASVSTIRRNMKEMTTKDKSPSDSQEEDENMGTKEDEQITEEKKIAEEKTAKPLTQFGAKSDEDDWGEFAEEEEEISTKDNKNNKDISEKPKYTFGASSGFGTKGWAAVHQTVPTSSKVNQPAFGGFSSFGFGGIKATADKKTEDAPKAKEERSNTSAPASTPSFASFAKATVSPFAAAAAAASSGNKIVNTLTPSESTTNNETEKEVKSDDEEEEAHNFGKEAKVKVPGIKPTDVKTGEEDEDTIYQTKAKLLILDGSSGNWKERGVGTFRINVKEEENKSTPQTRLVMRADSVYRLILNLLLFQGMKVFIMQEKFVRFAGFEKDTKEDGTSETKLVNFALKLSNSAVAKEVCETINAHIPPTSSDKA</sequence>
<dbReference type="CDD" id="cd13180">
    <property type="entry name" value="RanBD_RanBP3"/>
    <property type="match status" value="1"/>
</dbReference>
<comment type="subcellular location">
    <subcellularLocation>
        <location evidence="1">Nucleus</location>
    </subcellularLocation>
</comment>
<dbReference type="GO" id="GO:0005634">
    <property type="term" value="C:nucleus"/>
    <property type="evidence" value="ECO:0007669"/>
    <property type="project" value="UniProtKB-SubCell"/>
</dbReference>
<gene>
    <name evidence="5" type="ORF">G6F64_010672</name>
</gene>
<organism evidence="5 6">
    <name type="scientific">Rhizopus oryzae</name>
    <name type="common">Mucormycosis agent</name>
    <name type="synonym">Rhizopus arrhizus var. delemar</name>
    <dbReference type="NCBI Taxonomy" id="64495"/>
    <lineage>
        <taxon>Eukaryota</taxon>
        <taxon>Fungi</taxon>
        <taxon>Fungi incertae sedis</taxon>
        <taxon>Mucoromycota</taxon>
        <taxon>Mucoromycotina</taxon>
        <taxon>Mucoromycetes</taxon>
        <taxon>Mucorales</taxon>
        <taxon>Mucorineae</taxon>
        <taxon>Rhizopodaceae</taxon>
        <taxon>Rhizopus</taxon>
    </lineage>
</organism>
<keyword evidence="2" id="KW-0539">Nucleus</keyword>
<evidence type="ECO:0000313" key="5">
    <source>
        <dbReference type="EMBL" id="KAG1302746.1"/>
    </source>
</evidence>
<dbReference type="Pfam" id="PF00638">
    <property type="entry name" value="Ran_BP1"/>
    <property type="match status" value="1"/>
</dbReference>
<dbReference type="EMBL" id="JAANQT010002287">
    <property type="protein sequence ID" value="KAG1302746.1"/>
    <property type="molecule type" value="Genomic_DNA"/>
</dbReference>
<accession>A0A9P6X167</accession>
<feature type="compositionally biased region" description="Basic and acidic residues" evidence="3">
    <location>
        <begin position="199"/>
        <end position="215"/>
    </location>
</feature>
<feature type="region of interest" description="Disordered" evidence="3">
    <location>
        <begin position="1"/>
        <end position="151"/>
    </location>
</feature>
<feature type="compositionally biased region" description="Low complexity" evidence="3">
    <location>
        <begin position="252"/>
        <end position="263"/>
    </location>
</feature>
<proteinExistence type="predicted"/>
<dbReference type="AlphaFoldDB" id="A0A9P6X167"/>
<dbReference type="Proteomes" id="UP000716291">
    <property type="component" value="Unassembled WGS sequence"/>
</dbReference>
<keyword evidence="6" id="KW-1185">Reference proteome</keyword>
<feature type="compositionally biased region" description="Acidic residues" evidence="3">
    <location>
        <begin position="123"/>
        <end position="136"/>
    </location>
</feature>
<feature type="compositionally biased region" description="Basic and acidic residues" evidence="3">
    <location>
        <begin position="137"/>
        <end position="151"/>
    </location>
</feature>
<evidence type="ECO:0000256" key="1">
    <source>
        <dbReference type="ARBA" id="ARBA00004123"/>
    </source>
</evidence>
<protein>
    <recommendedName>
        <fullName evidence="4">RanBD1 domain-containing protein</fullName>
    </recommendedName>
</protein>
<comment type="caution">
    <text evidence="5">The sequence shown here is derived from an EMBL/GenBank/DDBJ whole genome shotgun (WGS) entry which is preliminary data.</text>
</comment>
<dbReference type="PANTHER" id="PTHR23138">
    <property type="entry name" value="RAN BINDING PROTEIN"/>
    <property type="match status" value="1"/>
</dbReference>
<dbReference type="InterPro" id="IPR000156">
    <property type="entry name" value="Ran_bind_dom"/>
</dbReference>
<feature type="compositionally biased region" description="Basic and acidic residues" evidence="3">
    <location>
        <begin position="92"/>
        <end position="112"/>
    </location>
</feature>
<evidence type="ECO:0000313" key="6">
    <source>
        <dbReference type="Proteomes" id="UP000716291"/>
    </source>
</evidence>
<feature type="region of interest" description="Disordered" evidence="3">
    <location>
        <begin position="199"/>
        <end position="224"/>
    </location>
</feature>
<dbReference type="Gene3D" id="2.30.29.30">
    <property type="entry name" value="Pleckstrin-homology domain (PH domain)/Phosphotyrosine-binding domain (PTB)"/>
    <property type="match status" value="1"/>
</dbReference>
<dbReference type="PROSITE" id="PS50196">
    <property type="entry name" value="RANBD1"/>
    <property type="match status" value="1"/>
</dbReference>
<feature type="region of interest" description="Disordered" evidence="3">
    <location>
        <begin position="251"/>
        <end position="284"/>
    </location>
</feature>
<feature type="compositionally biased region" description="Basic and acidic residues" evidence="3">
    <location>
        <begin position="71"/>
        <end position="82"/>
    </location>
</feature>
<name>A0A9P6X167_RHIOR</name>
<dbReference type="SMART" id="SM00160">
    <property type="entry name" value="RanBD"/>
    <property type="match status" value="1"/>
</dbReference>
<dbReference type="InterPro" id="IPR045255">
    <property type="entry name" value="RanBP1-like"/>
</dbReference>
<evidence type="ECO:0000256" key="2">
    <source>
        <dbReference type="ARBA" id="ARBA00023242"/>
    </source>
</evidence>
<evidence type="ECO:0000259" key="4">
    <source>
        <dbReference type="PROSITE" id="PS50196"/>
    </source>
</evidence>